<keyword evidence="1" id="KW-0812">Transmembrane</keyword>
<feature type="non-terminal residue" evidence="2">
    <location>
        <position position="1"/>
    </location>
</feature>
<dbReference type="Gene3D" id="1.20.1070.10">
    <property type="entry name" value="Rhodopsin 7-helix transmembrane proteins"/>
    <property type="match status" value="1"/>
</dbReference>
<feature type="non-terminal residue" evidence="2">
    <location>
        <position position="286"/>
    </location>
</feature>
<feature type="transmembrane region" description="Helical" evidence="1">
    <location>
        <begin position="230"/>
        <end position="247"/>
    </location>
</feature>
<dbReference type="PANTHER" id="PTHR31748:SF1">
    <property type="entry name" value="SERPENTINE RECEPTOR, CLASS V"/>
    <property type="match status" value="1"/>
</dbReference>
<gene>
    <name evidence="2" type="ORF">PMAYCL1PPCAC_30264</name>
</gene>
<reference evidence="3" key="1">
    <citation type="submission" date="2022-10" db="EMBL/GenBank/DDBJ databases">
        <title>Genome assembly of Pristionchus species.</title>
        <authorList>
            <person name="Yoshida K."/>
            <person name="Sommer R.J."/>
        </authorList>
    </citation>
    <scope>NUCLEOTIDE SEQUENCE [LARGE SCALE GENOMIC DNA]</scope>
    <source>
        <strain evidence="3">RS5460</strain>
    </source>
</reference>
<keyword evidence="3" id="KW-1185">Reference proteome</keyword>
<evidence type="ECO:0000256" key="1">
    <source>
        <dbReference type="SAM" id="Phobius"/>
    </source>
</evidence>
<dbReference type="PANTHER" id="PTHR31748">
    <property type="entry name" value="SERPENTINE RECEPTOR, CLASS V"/>
    <property type="match status" value="1"/>
</dbReference>
<dbReference type="Pfam" id="PF10323">
    <property type="entry name" value="7TM_GPCR_Srv"/>
    <property type="match status" value="1"/>
</dbReference>
<dbReference type="AlphaFoldDB" id="A0AAN5DDU9"/>
<evidence type="ECO:0000313" key="3">
    <source>
        <dbReference type="Proteomes" id="UP001328107"/>
    </source>
</evidence>
<comment type="caution">
    <text evidence="2">The sequence shown here is derived from an EMBL/GenBank/DDBJ whole genome shotgun (WGS) entry which is preliminary data.</text>
</comment>
<feature type="transmembrane region" description="Helical" evidence="1">
    <location>
        <begin position="125"/>
        <end position="142"/>
    </location>
</feature>
<feature type="transmembrane region" description="Helical" evidence="1">
    <location>
        <begin position="6"/>
        <end position="25"/>
    </location>
</feature>
<dbReference type="EMBL" id="BTRK01000006">
    <property type="protein sequence ID" value="GMR60069.1"/>
    <property type="molecule type" value="Genomic_DNA"/>
</dbReference>
<protein>
    <recommendedName>
        <fullName evidence="4">G protein-coupled receptor</fullName>
    </recommendedName>
</protein>
<dbReference type="Proteomes" id="UP001328107">
    <property type="component" value="Unassembled WGS sequence"/>
</dbReference>
<keyword evidence="1" id="KW-0472">Membrane</keyword>
<accession>A0AAN5DDU9</accession>
<evidence type="ECO:0000313" key="2">
    <source>
        <dbReference type="EMBL" id="GMR60069.1"/>
    </source>
</evidence>
<dbReference type="SUPFAM" id="SSF81321">
    <property type="entry name" value="Family A G protein-coupled receptor-like"/>
    <property type="match status" value="1"/>
</dbReference>
<name>A0AAN5DDU9_9BILA</name>
<keyword evidence="1" id="KW-1133">Transmembrane helix</keyword>
<feature type="transmembrane region" description="Helical" evidence="1">
    <location>
        <begin position="172"/>
        <end position="193"/>
    </location>
</feature>
<proteinExistence type="predicted"/>
<feature type="transmembrane region" description="Helical" evidence="1">
    <location>
        <begin position="253"/>
        <end position="273"/>
    </location>
</feature>
<evidence type="ECO:0008006" key="4">
    <source>
        <dbReference type="Google" id="ProtNLM"/>
    </source>
</evidence>
<organism evidence="2 3">
    <name type="scientific">Pristionchus mayeri</name>
    <dbReference type="NCBI Taxonomy" id="1317129"/>
    <lineage>
        <taxon>Eukaryota</taxon>
        <taxon>Metazoa</taxon>
        <taxon>Ecdysozoa</taxon>
        <taxon>Nematoda</taxon>
        <taxon>Chromadorea</taxon>
        <taxon>Rhabditida</taxon>
        <taxon>Rhabditina</taxon>
        <taxon>Diplogasteromorpha</taxon>
        <taxon>Diplogasteroidea</taxon>
        <taxon>Neodiplogasteridae</taxon>
        <taxon>Pristionchus</taxon>
    </lineage>
</organism>
<dbReference type="InterPro" id="IPR019426">
    <property type="entry name" value="7TM_GPCR_serpentine_rcpt_Srv"/>
</dbReference>
<sequence>AINKIIRYLCLVVAIPLIPLYIRVLTALPRSTNTANAVYRIYQVGGVVDIFSLFNTILQLLAEQSLLPQFLVVEETAHLIMALVYGTRMGQLCTVFLISLNRVIAVRLPVHYQRVFENGRTPSGLFILQSFPTLFYSIYFFLTSESTWVPFATGHTVTASFYITRPLDLSCIAIQLFFTVSNIICYCIIIASLRGYVKVSYSNLPLFCVPHRFSRTSRSKRSKNITSTRWQFLYLMYMIVLAVFDVPKEVQLLLFNLLSLVVSSSSPALLFIFSSDVRANLRCSFR</sequence>
<feature type="transmembrane region" description="Helical" evidence="1">
    <location>
        <begin position="82"/>
        <end position="104"/>
    </location>
</feature>